<feature type="region of interest" description="Disordered" evidence="1">
    <location>
        <begin position="58"/>
        <end position="136"/>
    </location>
</feature>
<evidence type="ECO:0000313" key="2">
    <source>
        <dbReference type="EMBL" id="GIY19102.1"/>
    </source>
</evidence>
<proteinExistence type="predicted"/>
<feature type="compositionally biased region" description="Basic residues" evidence="1">
    <location>
        <begin position="96"/>
        <end position="106"/>
    </location>
</feature>
<keyword evidence="3" id="KW-1185">Reference proteome</keyword>
<protein>
    <submittedName>
        <fullName evidence="2">Uncharacterized protein</fullName>
    </submittedName>
</protein>
<dbReference type="Proteomes" id="UP001054945">
    <property type="component" value="Unassembled WGS sequence"/>
</dbReference>
<reference evidence="2 3" key="1">
    <citation type="submission" date="2021-06" db="EMBL/GenBank/DDBJ databases">
        <title>Caerostris extrusa draft genome.</title>
        <authorList>
            <person name="Kono N."/>
            <person name="Arakawa K."/>
        </authorList>
    </citation>
    <scope>NUCLEOTIDE SEQUENCE [LARGE SCALE GENOMIC DNA]</scope>
</reference>
<evidence type="ECO:0000313" key="3">
    <source>
        <dbReference type="Proteomes" id="UP001054945"/>
    </source>
</evidence>
<name>A0AAV4RCN2_CAEEX</name>
<feature type="compositionally biased region" description="Basic and acidic residues" evidence="1">
    <location>
        <begin position="1"/>
        <end position="16"/>
    </location>
</feature>
<accession>A0AAV4RCN2</accession>
<feature type="compositionally biased region" description="Low complexity" evidence="1">
    <location>
        <begin position="109"/>
        <end position="120"/>
    </location>
</feature>
<dbReference type="AlphaFoldDB" id="A0AAV4RCN2"/>
<evidence type="ECO:0000256" key="1">
    <source>
        <dbReference type="SAM" id="MobiDB-lite"/>
    </source>
</evidence>
<feature type="region of interest" description="Disordered" evidence="1">
    <location>
        <begin position="1"/>
        <end position="23"/>
    </location>
</feature>
<gene>
    <name evidence="2" type="ORF">CEXT_335641</name>
</gene>
<organism evidence="2 3">
    <name type="scientific">Caerostris extrusa</name>
    <name type="common">Bark spider</name>
    <name type="synonym">Caerostris bankana</name>
    <dbReference type="NCBI Taxonomy" id="172846"/>
    <lineage>
        <taxon>Eukaryota</taxon>
        <taxon>Metazoa</taxon>
        <taxon>Ecdysozoa</taxon>
        <taxon>Arthropoda</taxon>
        <taxon>Chelicerata</taxon>
        <taxon>Arachnida</taxon>
        <taxon>Araneae</taxon>
        <taxon>Araneomorphae</taxon>
        <taxon>Entelegynae</taxon>
        <taxon>Araneoidea</taxon>
        <taxon>Araneidae</taxon>
        <taxon>Caerostris</taxon>
    </lineage>
</organism>
<comment type="caution">
    <text evidence="2">The sequence shown here is derived from an EMBL/GenBank/DDBJ whole genome shotgun (WGS) entry which is preliminary data.</text>
</comment>
<sequence length="170" mass="19406">MQYHAVLERDIARESNPDDPNLQQHETWITEYRLQLDKQVAELAFLWQDCQQHLMNSQHSVKNSQLSRVHKARKKAEPPQQKRKKADMDNDGFKLPPKHLTMKHPRGAVTPVSTTSISVSNNPKPNSTDLADDPVPPAPLARKPRIPPFFVVANESWCTTLNILEPKHLA</sequence>
<dbReference type="EMBL" id="BPLR01007717">
    <property type="protein sequence ID" value="GIY19102.1"/>
    <property type="molecule type" value="Genomic_DNA"/>
</dbReference>
<feature type="compositionally biased region" description="Polar residues" evidence="1">
    <location>
        <begin position="58"/>
        <end position="67"/>
    </location>
</feature>